<accession>A0AAD4QZ00</accession>
<name>A0AAD4QZ00_9BILA</name>
<dbReference type="InterPro" id="IPR015897">
    <property type="entry name" value="CHK_kinase-like"/>
</dbReference>
<keyword evidence="2" id="KW-0418">Kinase</keyword>
<dbReference type="AlphaFoldDB" id="A0AAD4QZ00"/>
<reference evidence="2" key="1">
    <citation type="submission" date="2022-01" db="EMBL/GenBank/DDBJ databases">
        <title>Genome Sequence Resource for Two Populations of Ditylenchus destructor, the Migratory Endoparasitic Phytonematode.</title>
        <authorList>
            <person name="Zhang H."/>
            <person name="Lin R."/>
            <person name="Xie B."/>
        </authorList>
    </citation>
    <scope>NUCLEOTIDE SEQUENCE</scope>
    <source>
        <strain evidence="2">BazhouSP</strain>
    </source>
</reference>
<gene>
    <name evidence="2" type="ORF">DdX_10596</name>
</gene>
<organism evidence="2 3">
    <name type="scientific">Ditylenchus destructor</name>
    <dbReference type="NCBI Taxonomy" id="166010"/>
    <lineage>
        <taxon>Eukaryota</taxon>
        <taxon>Metazoa</taxon>
        <taxon>Ecdysozoa</taxon>
        <taxon>Nematoda</taxon>
        <taxon>Chromadorea</taxon>
        <taxon>Rhabditida</taxon>
        <taxon>Tylenchina</taxon>
        <taxon>Tylenchomorpha</taxon>
        <taxon>Sphaerularioidea</taxon>
        <taxon>Anguinidae</taxon>
        <taxon>Anguininae</taxon>
        <taxon>Ditylenchus</taxon>
    </lineage>
</organism>
<evidence type="ECO:0000313" key="2">
    <source>
        <dbReference type="EMBL" id="KAI1710538.1"/>
    </source>
</evidence>
<dbReference type="SUPFAM" id="SSF56112">
    <property type="entry name" value="Protein kinase-like (PK-like)"/>
    <property type="match status" value="1"/>
</dbReference>
<dbReference type="Pfam" id="PF07914">
    <property type="entry name" value="DUF1679"/>
    <property type="match status" value="1"/>
</dbReference>
<keyword evidence="2" id="KW-0808">Transferase</keyword>
<evidence type="ECO:0000313" key="3">
    <source>
        <dbReference type="Proteomes" id="UP001201812"/>
    </source>
</evidence>
<dbReference type="PANTHER" id="PTHR23020">
    <property type="entry name" value="UNCHARACTERIZED NUCLEAR HORMONE RECEPTOR-RELATED"/>
    <property type="match status" value="1"/>
</dbReference>
<keyword evidence="3" id="KW-1185">Reference proteome</keyword>
<dbReference type="InterPro" id="IPR012877">
    <property type="entry name" value="Dhs-27"/>
</dbReference>
<protein>
    <submittedName>
        <fullName evidence="2">Ecdysteroid kinase domain-containing protein</fullName>
    </submittedName>
</protein>
<feature type="domain" description="CHK kinase-like" evidence="1">
    <location>
        <begin position="166"/>
        <end position="346"/>
    </location>
</feature>
<dbReference type="SMART" id="SM00587">
    <property type="entry name" value="CHK"/>
    <property type="match status" value="1"/>
</dbReference>
<dbReference type="EMBL" id="JAKKPZ010000025">
    <property type="protein sequence ID" value="KAI1710538.1"/>
    <property type="molecule type" value="Genomic_DNA"/>
</dbReference>
<dbReference type="PANTHER" id="PTHR23020:SF41">
    <property type="entry name" value="AMINOGLYCOSIDE PHOSPHOTRANSFERASE DOMAIN-CONTAINING PROTEIN"/>
    <property type="match status" value="1"/>
</dbReference>
<dbReference type="Proteomes" id="UP001201812">
    <property type="component" value="Unassembled WGS sequence"/>
</dbReference>
<comment type="caution">
    <text evidence="2">The sequence shown here is derived from an EMBL/GenBank/DDBJ whole genome shotgun (WGS) entry which is preliminary data.</text>
</comment>
<dbReference type="InterPro" id="IPR011009">
    <property type="entry name" value="Kinase-like_dom_sf"/>
</dbReference>
<dbReference type="Gene3D" id="3.90.1200.10">
    <property type="match status" value="1"/>
</dbReference>
<proteinExistence type="predicted"/>
<sequence>MPESQETAHYFSDASLCDEQIEEVDVTYGFVVDKLIQGWPKFHQTAEKGVIKSVTLEKTTSIGCKPNMIRFIATLTTDEVLSAVIKVTSSMTCSIPGMPAAKPKEVSEKRDKDISEAQRKLHDGEAEFYQRFSGESAIPGFPIHEIYYSRKFSDNQTEDAYIPPMLILEDLTQVTHTVMKELAEDQVKSIVKGFASLHKHILCMKDEKWKDFLTGMNSDKMLMEKMAPSVDKGIEYFGDIYRRLHRVMTGEFINYATNDFSLQIGLPEMLVHGFNPANVLFSNAEPSSIAAFADFQLVFLGSPAIDLERVITLASHKYKDDPEARSKFETDNFAYYYEVLSRKMAEEGHELTFTPEQLKRSYQLSKVICAARNMAIYANSIKHLPQMPGAISEEHMKGWQDYVVAGGNEAVQILQQEAPEWLDE</sequence>
<dbReference type="GO" id="GO:0016301">
    <property type="term" value="F:kinase activity"/>
    <property type="evidence" value="ECO:0007669"/>
    <property type="project" value="UniProtKB-KW"/>
</dbReference>
<dbReference type="InterPro" id="IPR052961">
    <property type="entry name" value="Oxido-Kinase-like_Enzymes"/>
</dbReference>
<evidence type="ECO:0000259" key="1">
    <source>
        <dbReference type="SMART" id="SM00587"/>
    </source>
</evidence>